<dbReference type="InterPro" id="IPR008152">
    <property type="entry name" value="Clathrin_a/b/g-adaptin_app_Ig"/>
</dbReference>
<dbReference type="SUPFAM" id="SSF48371">
    <property type="entry name" value="ARM repeat"/>
    <property type="match status" value="1"/>
</dbReference>
<dbReference type="PROSITE" id="PS50180">
    <property type="entry name" value="GAE"/>
    <property type="match status" value="1"/>
</dbReference>
<dbReference type="Pfam" id="PF01602">
    <property type="entry name" value="Adaptin_N"/>
    <property type="match status" value="1"/>
</dbReference>
<proteinExistence type="inferred from homology"/>
<evidence type="ECO:0000256" key="11">
    <source>
        <dbReference type="SAM" id="MobiDB-lite"/>
    </source>
</evidence>
<dbReference type="InterPro" id="IPR013041">
    <property type="entry name" value="Clathrin_app_Ig-like_sf"/>
</dbReference>
<dbReference type="EMBL" id="JAHWGI010000935">
    <property type="protein sequence ID" value="KAK3918425.1"/>
    <property type="molecule type" value="Genomic_DNA"/>
</dbReference>
<dbReference type="InterPro" id="IPR017107">
    <property type="entry name" value="AP1_complex_gsu"/>
</dbReference>
<evidence type="ECO:0000256" key="10">
    <source>
        <dbReference type="PIRNR" id="PIRNR037094"/>
    </source>
</evidence>
<sequence length="818" mass="91182">MNSSDHGFNPAFNMAAIKQVFNEAVERVRMPTPMRLRDLIRQIRAARTATEEREVINKECAYIRSTFREEDSAWRCRNVAKLLYIHMLGYPAHFGQLECLKLIASQRFTDKRIGYLGAMLLLDERQDVHLLITNCLKNDLNSSTQFVVGLALCTLGAIASPEMSRDLAAEVERLMKSPNAYIRKKAALCAYRIVLKVPELMEIFLPATRSLLSEKNHGVLITGVTLITEMCEHSPDTLQHFKKIVPNLVRILKNLILAGYSPEHDVSGVSDPFLQVLAVNILGRFLLNNDKNIRYVALNTLLKTVHLDTSAVQRHRTTILECLKDPDVSIRRRALELSFALINSNNVRTMMKELLLFLERSDPEFKAQCSSSIVLAAERYAPNKRWHLDTLLRVLIAAGNYVRDDVVSCTIQLVSDSADQQGYVSAQLWRALEQDTSDRQPLTQVATWCIGEYGDALLYSDVSVGDDPTDIVRVTEDELLDVYQRLLWSPQNTVVTKQYTLLSLTKLSTRFRSNVERIRQMVQQFGSHLHIELQQRGVEFTQLFNSHAHLRPALLERMPPMEVVRRDNGSQQQQVQHSAVNGVLDAADVTTEESAVNSDSNALLVLLGGSDLSSVDAETEQHTAKPPVATPSSTDNQDLLDLLGLDIGGSAPMAMNNINMNNNVHSTNNNNPLLLDPLGSLGSLSSSTQPISGLPSMTPSSDASSLVAYEKNGLRIMFTLERSDMPSTISILMAAYNETSTPMSDFLFQVAVPKTFTLQMMSPSGTIIPPSGSVTQQLRIQNPSKGALRMRMRISYSSGGATIQDQAEMNHFPSEGWQ</sequence>
<keyword evidence="14" id="KW-1185">Reference proteome</keyword>
<evidence type="ECO:0000256" key="8">
    <source>
        <dbReference type="ARBA" id="ARBA00023329"/>
    </source>
</evidence>
<organism evidence="13 14">
    <name type="scientific">Frankliniella fusca</name>
    <dbReference type="NCBI Taxonomy" id="407009"/>
    <lineage>
        <taxon>Eukaryota</taxon>
        <taxon>Metazoa</taxon>
        <taxon>Ecdysozoa</taxon>
        <taxon>Arthropoda</taxon>
        <taxon>Hexapoda</taxon>
        <taxon>Insecta</taxon>
        <taxon>Pterygota</taxon>
        <taxon>Neoptera</taxon>
        <taxon>Paraneoptera</taxon>
        <taxon>Thysanoptera</taxon>
        <taxon>Terebrantia</taxon>
        <taxon>Thripoidea</taxon>
        <taxon>Thripidae</taxon>
        <taxon>Frankliniella</taxon>
    </lineage>
</organism>
<keyword evidence="8 10" id="KW-0968">Cytoplasmic vesicle</keyword>
<evidence type="ECO:0000256" key="9">
    <source>
        <dbReference type="ARBA" id="ARBA00029433"/>
    </source>
</evidence>
<dbReference type="InterPro" id="IPR008153">
    <property type="entry name" value="GAE_dom"/>
</dbReference>
<dbReference type="Proteomes" id="UP001219518">
    <property type="component" value="Unassembled WGS sequence"/>
</dbReference>
<feature type="region of interest" description="Disordered" evidence="11">
    <location>
        <begin position="616"/>
        <end position="636"/>
    </location>
</feature>
<comment type="caution">
    <text evidence="13">The sequence shown here is derived from an EMBL/GenBank/DDBJ whole genome shotgun (WGS) entry which is preliminary data.</text>
</comment>
<evidence type="ECO:0000256" key="7">
    <source>
        <dbReference type="ARBA" id="ARBA00023136"/>
    </source>
</evidence>
<name>A0AAE1LGE8_9NEOP</name>
<reference evidence="13" key="1">
    <citation type="submission" date="2021-07" db="EMBL/GenBank/DDBJ databases">
        <authorList>
            <person name="Catto M.A."/>
            <person name="Jacobson A."/>
            <person name="Kennedy G."/>
            <person name="Labadie P."/>
            <person name="Hunt B.G."/>
            <person name="Srinivasan R."/>
        </authorList>
    </citation>
    <scope>NUCLEOTIDE SEQUENCE</scope>
    <source>
        <strain evidence="13">PL_HMW_Pooled</strain>
        <tissue evidence="13">Head</tissue>
    </source>
</reference>
<dbReference type="Pfam" id="PF02883">
    <property type="entry name" value="Alpha_adaptinC2"/>
    <property type="match status" value="1"/>
</dbReference>
<evidence type="ECO:0000256" key="6">
    <source>
        <dbReference type="ARBA" id="ARBA00023034"/>
    </source>
</evidence>
<comment type="subcellular location">
    <subcellularLocation>
        <location evidence="1">Cytoplasmic vesicle membrane</location>
    </subcellularLocation>
    <subcellularLocation>
        <location evidence="9">Endomembrane system</location>
        <topology evidence="9">Peripheral membrane protein</topology>
        <orientation evidence="9">Cytoplasmic side</orientation>
    </subcellularLocation>
    <subcellularLocation>
        <location evidence="2">Golgi apparatus</location>
    </subcellularLocation>
</comment>
<accession>A0AAE1LGE8</accession>
<evidence type="ECO:0000313" key="14">
    <source>
        <dbReference type="Proteomes" id="UP001219518"/>
    </source>
</evidence>
<dbReference type="Gene3D" id="2.60.40.1230">
    <property type="match status" value="1"/>
</dbReference>
<reference evidence="13" key="2">
    <citation type="journal article" date="2023" name="BMC Genomics">
        <title>Pest status, molecular evolution, and epigenetic factors derived from the genome assembly of Frankliniella fusca, a thysanopteran phytovirus vector.</title>
        <authorList>
            <person name="Catto M.A."/>
            <person name="Labadie P.E."/>
            <person name="Jacobson A.L."/>
            <person name="Kennedy G.G."/>
            <person name="Srinivasan R."/>
            <person name="Hunt B.G."/>
        </authorList>
    </citation>
    <scope>NUCLEOTIDE SEQUENCE</scope>
    <source>
        <strain evidence="13">PL_HMW_Pooled</strain>
    </source>
</reference>
<evidence type="ECO:0000256" key="2">
    <source>
        <dbReference type="ARBA" id="ARBA00004555"/>
    </source>
</evidence>
<feature type="domain" description="GAE" evidence="12">
    <location>
        <begin position="701"/>
        <end position="813"/>
    </location>
</feature>
<dbReference type="SUPFAM" id="SSF49348">
    <property type="entry name" value="Clathrin adaptor appendage domain"/>
    <property type="match status" value="1"/>
</dbReference>
<evidence type="ECO:0000256" key="3">
    <source>
        <dbReference type="ARBA" id="ARBA00006613"/>
    </source>
</evidence>
<keyword evidence="7 10" id="KW-0472">Membrane</keyword>
<dbReference type="GO" id="GO:0006886">
    <property type="term" value="P:intracellular protein transport"/>
    <property type="evidence" value="ECO:0007669"/>
    <property type="project" value="UniProtKB-UniRule"/>
</dbReference>
<evidence type="ECO:0000313" key="13">
    <source>
        <dbReference type="EMBL" id="KAK3918425.1"/>
    </source>
</evidence>
<dbReference type="InterPro" id="IPR002553">
    <property type="entry name" value="Clathrin/coatomer_adapt-like_N"/>
</dbReference>
<evidence type="ECO:0000256" key="4">
    <source>
        <dbReference type="ARBA" id="ARBA00022448"/>
    </source>
</evidence>
<evidence type="ECO:0000256" key="1">
    <source>
        <dbReference type="ARBA" id="ARBA00004156"/>
    </source>
</evidence>
<gene>
    <name evidence="13" type="ORF">KUF71_000997</name>
</gene>
<protein>
    <recommendedName>
        <fullName evidence="10">AP-1 complex subunit gamma</fullName>
    </recommendedName>
</protein>
<dbReference type="PANTHER" id="PTHR22780">
    <property type="entry name" value="ADAPTIN, ALPHA/GAMMA/EPSILON"/>
    <property type="match status" value="1"/>
</dbReference>
<evidence type="ECO:0000259" key="12">
    <source>
        <dbReference type="PROSITE" id="PS50180"/>
    </source>
</evidence>
<keyword evidence="5 10" id="KW-0653">Protein transport</keyword>
<comment type="similarity">
    <text evidence="3 10">Belongs to the adaptor complexes large subunit family.</text>
</comment>
<keyword evidence="6 10" id="KW-0333">Golgi apparatus</keyword>
<dbReference type="InterPro" id="IPR050840">
    <property type="entry name" value="Adaptor_Complx_Large_Subunit"/>
</dbReference>
<dbReference type="GO" id="GO:0016192">
    <property type="term" value="P:vesicle-mediated transport"/>
    <property type="evidence" value="ECO:0007669"/>
    <property type="project" value="InterPro"/>
</dbReference>
<dbReference type="InterPro" id="IPR011989">
    <property type="entry name" value="ARM-like"/>
</dbReference>
<dbReference type="InterPro" id="IPR016024">
    <property type="entry name" value="ARM-type_fold"/>
</dbReference>
<evidence type="ECO:0000256" key="5">
    <source>
        <dbReference type="ARBA" id="ARBA00022927"/>
    </source>
</evidence>
<dbReference type="PIRSF" id="PIRSF037094">
    <property type="entry name" value="AP1_complex_gamma"/>
    <property type="match status" value="1"/>
</dbReference>
<dbReference type="AlphaFoldDB" id="A0AAE1LGE8"/>
<dbReference type="Gene3D" id="1.25.10.10">
    <property type="entry name" value="Leucine-rich Repeat Variant"/>
    <property type="match status" value="2"/>
</dbReference>
<dbReference type="GO" id="GO:0030121">
    <property type="term" value="C:AP-1 adaptor complex"/>
    <property type="evidence" value="ECO:0007669"/>
    <property type="project" value="InterPro"/>
</dbReference>
<dbReference type="SMART" id="SM00809">
    <property type="entry name" value="Alpha_adaptinC2"/>
    <property type="match status" value="1"/>
</dbReference>
<keyword evidence="4 10" id="KW-0813">Transport</keyword>